<keyword evidence="3" id="KW-1185">Reference proteome</keyword>
<feature type="compositionally biased region" description="Basic and acidic residues" evidence="1">
    <location>
        <begin position="25"/>
        <end position="34"/>
    </location>
</feature>
<feature type="region of interest" description="Disordered" evidence="1">
    <location>
        <begin position="1"/>
        <end position="37"/>
    </location>
</feature>
<evidence type="ECO:0000256" key="1">
    <source>
        <dbReference type="SAM" id="MobiDB-lite"/>
    </source>
</evidence>
<evidence type="ECO:0000313" key="3">
    <source>
        <dbReference type="Proteomes" id="UP001066276"/>
    </source>
</evidence>
<dbReference type="Proteomes" id="UP001066276">
    <property type="component" value="Chromosome 1_1"/>
</dbReference>
<feature type="compositionally biased region" description="Basic and acidic residues" evidence="1">
    <location>
        <begin position="84"/>
        <end position="108"/>
    </location>
</feature>
<evidence type="ECO:0000313" key="2">
    <source>
        <dbReference type="EMBL" id="KAJ1218611.1"/>
    </source>
</evidence>
<dbReference type="EMBL" id="JANPWB010000001">
    <property type="protein sequence ID" value="KAJ1218611.1"/>
    <property type="molecule type" value="Genomic_DNA"/>
</dbReference>
<comment type="caution">
    <text evidence="2">The sequence shown here is derived from an EMBL/GenBank/DDBJ whole genome shotgun (WGS) entry which is preliminary data.</text>
</comment>
<feature type="compositionally biased region" description="Basic residues" evidence="1">
    <location>
        <begin position="10"/>
        <end position="24"/>
    </location>
</feature>
<feature type="region of interest" description="Disordered" evidence="1">
    <location>
        <begin position="58"/>
        <end position="108"/>
    </location>
</feature>
<accession>A0AAV7X0U8</accession>
<name>A0AAV7X0U8_PLEWA</name>
<reference evidence="2" key="1">
    <citation type="journal article" date="2022" name="bioRxiv">
        <title>Sequencing and chromosome-scale assembly of the giantPleurodeles waltlgenome.</title>
        <authorList>
            <person name="Brown T."/>
            <person name="Elewa A."/>
            <person name="Iarovenko S."/>
            <person name="Subramanian E."/>
            <person name="Araus A.J."/>
            <person name="Petzold A."/>
            <person name="Susuki M."/>
            <person name="Suzuki K.-i.T."/>
            <person name="Hayashi T."/>
            <person name="Toyoda A."/>
            <person name="Oliveira C."/>
            <person name="Osipova E."/>
            <person name="Leigh N.D."/>
            <person name="Simon A."/>
            <person name="Yun M.H."/>
        </authorList>
    </citation>
    <scope>NUCLEOTIDE SEQUENCE</scope>
    <source>
        <strain evidence="2">20211129_DDA</strain>
        <tissue evidence="2">Liver</tissue>
    </source>
</reference>
<proteinExistence type="predicted"/>
<dbReference type="AlphaFoldDB" id="A0AAV7X0U8"/>
<sequence length="219" mass="23736">MPLAGPDRLGKRRVGWRPPSRHVRHPEGGEDCRCHSGAADTTCEHHCNFRSVQKEDPTLAQAWKQANSNEEEDQEEVRTSGSPTEKKNEGGKNEKVMKEPVLKEPGRRRIPEVNTLAWEDMEPGDSGERKVCGARDQLVHIQCMLDSLREGAVVQSATVPGRTMVLGHSANPCTSPAGCRGSMSVFGGSGCRERDASRGSATVVAAVGCSSKMGVPKHR</sequence>
<gene>
    <name evidence="2" type="ORF">NDU88_006189</name>
</gene>
<protein>
    <submittedName>
        <fullName evidence="2">Uncharacterized protein</fullName>
    </submittedName>
</protein>
<organism evidence="2 3">
    <name type="scientific">Pleurodeles waltl</name>
    <name type="common">Iberian ribbed newt</name>
    <dbReference type="NCBI Taxonomy" id="8319"/>
    <lineage>
        <taxon>Eukaryota</taxon>
        <taxon>Metazoa</taxon>
        <taxon>Chordata</taxon>
        <taxon>Craniata</taxon>
        <taxon>Vertebrata</taxon>
        <taxon>Euteleostomi</taxon>
        <taxon>Amphibia</taxon>
        <taxon>Batrachia</taxon>
        <taxon>Caudata</taxon>
        <taxon>Salamandroidea</taxon>
        <taxon>Salamandridae</taxon>
        <taxon>Pleurodelinae</taxon>
        <taxon>Pleurodeles</taxon>
    </lineage>
</organism>